<keyword evidence="2" id="KW-1185">Reference proteome</keyword>
<organism evidence="1 2">
    <name type="scientific">Phytophthora aleatoria</name>
    <dbReference type="NCBI Taxonomy" id="2496075"/>
    <lineage>
        <taxon>Eukaryota</taxon>
        <taxon>Sar</taxon>
        <taxon>Stramenopiles</taxon>
        <taxon>Oomycota</taxon>
        <taxon>Peronosporomycetes</taxon>
        <taxon>Peronosporales</taxon>
        <taxon>Peronosporaceae</taxon>
        <taxon>Phytophthora</taxon>
    </lineage>
</organism>
<proteinExistence type="predicted"/>
<dbReference type="AlphaFoldDB" id="A0A8J5INL6"/>
<accession>A0A8J5INL6</accession>
<comment type="caution">
    <text evidence="1">The sequence shown here is derived from an EMBL/GenBank/DDBJ whole genome shotgun (WGS) entry which is preliminary data.</text>
</comment>
<evidence type="ECO:0000313" key="1">
    <source>
        <dbReference type="EMBL" id="KAG6963070.1"/>
    </source>
</evidence>
<gene>
    <name evidence="1" type="ORF">JG688_00008318</name>
</gene>
<reference evidence="1" key="1">
    <citation type="submission" date="2021-01" db="EMBL/GenBank/DDBJ databases">
        <title>Phytophthora aleatoria, a newly-described species from Pinus radiata is distinct from Phytophthora cactorum isolates based on comparative genomics.</title>
        <authorList>
            <person name="Mcdougal R."/>
            <person name="Panda P."/>
            <person name="Williams N."/>
            <person name="Studholme D.J."/>
        </authorList>
    </citation>
    <scope>NUCLEOTIDE SEQUENCE</scope>
    <source>
        <strain evidence="1">NZFS 4037</strain>
    </source>
</reference>
<dbReference type="Proteomes" id="UP000709295">
    <property type="component" value="Unassembled WGS sequence"/>
</dbReference>
<sequence length="79" mass="9147">MHGSTCIEWDESSCRVTRMVAQSNMLAPMLQILDSLEDVSQVFEQALISPEFQWKQMLYVNAFPLRCRTSQPPPVPRLY</sequence>
<evidence type="ECO:0000313" key="2">
    <source>
        <dbReference type="Proteomes" id="UP000709295"/>
    </source>
</evidence>
<protein>
    <submittedName>
        <fullName evidence="1">Uncharacterized protein</fullName>
    </submittedName>
</protein>
<name>A0A8J5INL6_9STRA</name>
<dbReference type="EMBL" id="JAENGY010000433">
    <property type="protein sequence ID" value="KAG6963070.1"/>
    <property type="molecule type" value="Genomic_DNA"/>
</dbReference>